<organism evidence="1 2">
    <name type="scientific">candidate division WOR-1 bacterium RIFOXYB2_FULL_37_13</name>
    <dbReference type="NCBI Taxonomy" id="1802579"/>
    <lineage>
        <taxon>Bacteria</taxon>
        <taxon>Bacillati</taxon>
        <taxon>Saganbacteria</taxon>
    </lineage>
</organism>
<dbReference type="AlphaFoldDB" id="A0A1F4SWN1"/>
<protein>
    <submittedName>
        <fullName evidence="1">Uncharacterized protein</fullName>
    </submittedName>
</protein>
<accession>A0A1F4SWN1</accession>
<dbReference type="Proteomes" id="UP000178417">
    <property type="component" value="Unassembled WGS sequence"/>
</dbReference>
<gene>
    <name evidence="1" type="ORF">A2310_03720</name>
</gene>
<sequence length="227" mass="25794">MHSKGREQVLLAAKTYSLENQGRNGFDGYLKVILKHHFITCCTYLDSYGNPKGKRQLQTVSMEDMRNPRAISGNYTASTPENVLIAKESSTKIDQQLTPAEKHLFEFILSCLTKDDLSAEEVGIMAGSQDILRCGITRYAQKGLNDDEITFLNNLKDQIPDLFSMLFEFTRNGIKLKNYRYILDELIDQHVEDKHVEEELKAILDKSALSIQRVGQICKSISNKLTN</sequence>
<name>A0A1F4SWN1_UNCSA</name>
<evidence type="ECO:0000313" key="2">
    <source>
        <dbReference type="Proteomes" id="UP000178417"/>
    </source>
</evidence>
<evidence type="ECO:0000313" key="1">
    <source>
        <dbReference type="EMBL" id="OGC24830.1"/>
    </source>
</evidence>
<comment type="caution">
    <text evidence="1">The sequence shown here is derived from an EMBL/GenBank/DDBJ whole genome shotgun (WGS) entry which is preliminary data.</text>
</comment>
<dbReference type="EMBL" id="MEUB01000006">
    <property type="protein sequence ID" value="OGC24830.1"/>
    <property type="molecule type" value="Genomic_DNA"/>
</dbReference>
<reference evidence="1 2" key="1">
    <citation type="journal article" date="2016" name="Nat. Commun.">
        <title>Thousands of microbial genomes shed light on interconnected biogeochemical processes in an aquifer system.</title>
        <authorList>
            <person name="Anantharaman K."/>
            <person name="Brown C.T."/>
            <person name="Hug L.A."/>
            <person name="Sharon I."/>
            <person name="Castelle C.J."/>
            <person name="Probst A.J."/>
            <person name="Thomas B.C."/>
            <person name="Singh A."/>
            <person name="Wilkins M.J."/>
            <person name="Karaoz U."/>
            <person name="Brodie E.L."/>
            <person name="Williams K.H."/>
            <person name="Hubbard S.S."/>
            <person name="Banfield J.F."/>
        </authorList>
    </citation>
    <scope>NUCLEOTIDE SEQUENCE [LARGE SCALE GENOMIC DNA]</scope>
</reference>
<proteinExistence type="predicted"/>